<sequence length="739" mass="85854">MAVVPSLEDLSIEIIRLNSHKIFSLKLDNLLTPLYYADKVLNSICAEDEGISEDYLQYFKKERCLLQNVMINCSKIHDFSTMSFLKGHLLTNLELMHIEDGSVRQCLEYVEPNDLSNLTLTKVNFYGAIQQDDNMNIVMDVDWIGRFNGVTTLNISFSDFDDEYFLVVCKECKNLENLNISATEVTRLEYMENLKYLKYINCSAMSKTLVLNIPESNMIEAMVMLNNESCDLDPILNRTYLSLRILVLATCYVVKSEKFKSFVDRHNRLECLGFVQGHEDFPFMNPESPEYRPKISILGVNDFVQQLNTLATFKECLIFEPNFFNYMEQELNENYDSIDKTCLLKILNILLEDITYLRLVNVSINGDNAIFSCIHKIICHLGPSISKSLMRNIVNKCIKNMIINTDSFLCILEDNIHLLSEKYHLCFIKFILHLPEIKLSKRNFFESEEFKMGCQRVSDIFADFCKIFNEKTLLGNEIIEIVEDVQTIFSSFEGSSGILNIFKDMLNLHQPYNEHSRITEILWKMELLFQNLLRITVDSPKIADNFLRKNIRNILLEILKVLHGRINFLSLVGNVLGILYNALVYSNSWWELINDAELLFYIAETLKSNKVSISHAAGGILSHVLVLRNLNRDRRLPSEFSYNKYEYLLLRNIEFWTSDIKVFVSYKNFDCLLPLLDSDVKAAKLWALWTIRYFCKDNSKIYVPLAKKAGIIDKLKKDMNEKSTNHDVFSLIIDILEIR</sequence>
<comment type="caution">
    <text evidence="2">The sequence shown here is derived from an EMBL/GenBank/DDBJ whole genome shotgun (WGS) entry which is preliminary data.</text>
</comment>
<organism evidence="2 3">
    <name type="scientific">Dimorphilus gyrociliatus</name>
    <dbReference type="NCBI Taxonomy" id="2664684"/>
    <lineage>
        <taxon>Eukaryota</taxon>
        <taxon>Metazoa</taxon>
        <taxon>Spiralia</taxon>
        <taxon>Lophotrochozoa</taxon>
        <taxon>Annelida</taxon>
        <taxon>Polychaeta</taxon>
        <taxon>Polychaeta incertae sedis</taxon>
        <taxon>Dinophilidae</taxon>
        <taxon>Dimorphilus</taxon>
    </lineage>
</organism>
<dbReference type="Proteomes" id="UP000549394">
    <property type="component" value="Unassembled WGS sequence"/>
</dbReference>
<dbReference type="Gene3D" id="3.80.10.10">
    <property type="entry name" value="Ribonuclease Inhibitor"/>
    <property type="match status" value="1"/>
</dbReference>
<dbReference type="InterPro" id="IPR055142">
    <property type="entry name" value="ZER1-like_C"/>
</dbReference>
<dbReference type="InterPro" id="IPR016024">
    <property type="entry name" value="ARM-type_fold"/>
</dbReference>
<dbReference type="AlphaFoldDB" id="A0A7I8VM22"/>
<dbReference type="Pfam" id="PF22964">
    <property type="entry name" value="ZER1-like_2nd"/>
    <property type="match status" value="1"/>
</dbReference>
<gene>
    <name evidence="2" type="ORF">DGYR_LOCUS5005</name>
</gene>
<evidence type="ECO:0000313" key="2">
    <source>
        <dbReference type="EMBL" id="CAD5116368.1"/>
    </source>
</evidence>
<proteinExistence type="predicted"/>
<keyword evidence="3" id="KW-1185">Reference proteome</keyword>
<reference evidence="2 3" key="1">
    <citation type="submission" date="2020-08" db="EMBL/GenBank/DDBJ databases">
        <authorList>
            <person name="Hejnol A."/>
        </authorList>
    </citation>
    <scope>NUCLEOTIDE SEQUENCE [LARGE SCALE GENOMIC DNA]</scope>
</reference>
<evidence type="ECO:0000259" key="1">
    <source>
        <dbReference type="Pfam" id="PF22964"/>
    </source>
</evidence>
<evidence type="ECO:0000313" key="3">
    <source>
        <dbReference type="Proteomes" id="UP000549394"/>
    </source>
</evidence>
<dbReference type="InterPro" id="IPR032675">
    <property type="entry name" value="LRR_dom_sf"/>
</dbReference>
<dbReference type="InterPro" id="IPR011989">
    <property type="entry name" value="ARM-like"/>
</dbReference>
<dbReference type="Gene3D" id="1.25.10.10">
    <property type="entry name" value="Leucine-rich Repeat Variant"/>
    <property type="match status" value="1"/>
</dbReference>
<feature type="domain" description="Protein zer-1 homolog-like C-terminal" evidence="1">
    <location>
        <begin position="493"/>
        <end position="737"/>
    </location>
</feature>
<dbReference type="SUPFAM" id="SSF48371">
    <property type="entry name" value="ARM repeat"/>
    <property type="match status" value="1"/>
</dbReference>
<name>A0A7I8VM22_9ANNE</name>
<protein>
    <submittedName>
        <fullName evidence="2">DgyrCDS5266</fullName>
    </submittedName>
</protein>
<accession>A0A7I8VM22</accession>
<dbReference type="EMBL" id="CAJFCJ010000006">
    <property type="protein sequence ID" value="CAD5116368.1"/>
    <property type="molecule type" value="Genomic_DNA"/>
</dbReference>